<keyword evidence="4" id="KW-0539">Nucleus</keyword>
<keyword evidence="2" id="KW-0238">DNA-binding</keyword>
<dbReference type="GO" id="GO:0003677">
    <property type="term" value="F:DNA binding"/>
    <property type="evidence" value="ECO:0007669"/>
    <property type="project" value="UniProtKB-KW"/>
</dbReference>
<dbReference type="SUPFAM" id="SSF57701">
    <property type="entry name" value="Zn2/Cys6 DNA-binding domain"/>
    <property type="match status" value="1"/>
</dbReference>
<reference evidence="7" key="1">
    <citation type="journal article" date="2015" name="Genome Announc.">
        <title>Genome sequence of the AIDS-associated pathogen Penicillium marneffei (ATCC18224) and its near taxonomic relative Talaromyces stipitatus (ATCC10500).</title>
        <authorList>
            <person name="Nierman W.C."/>
            <person name="Fedorova-Abrams N.D."/>
            <person name="Andrianopoulos A."/>
        </authorList>
    </citation>
    <scope>NUCLEOTIDE SEQUENCE [LARGE SCALE GENOMIC DNA]</scope>
    <source>
        <strain evidence="7">ATCC 10500 / CBS 375.48 / QM 6759 / NRRL 1006</strain>
    </source>
</reference>
<evidence type="ECO:0000313" key="7">
    <source>
        <dbReference type="Proteomes" id="UP000001745"/>
    </source>
</evidence>
<dbReference type="PANTHER" id="PTHR31668">
    <property type="entry name" value="GLUCOSE TRANSPORT TRANSCRIPTION REGULATOR RGT1-RELATED-RELATED"/>
    <property type="match status" value="1"/>
</dbReference>
<dbReference type="VEuPathDB" id="FungiDB:TSTA_108770"/>
<dbReference type="RefSeq" id="XP_002488449.1">
    <property type="nucleotide sequence ID" value="XM_002488404.1"/>
</dbReference>
<dbReference type="EMBL" id="EQ962661">
    <property type="protein sequence ID" value="EED11693.1"/>
    <property type="molecule type" value="Genomic_DNA"/>
</dbReference>
<keyword evidence="7" id="KW-1185">Reference proteome</keyword>
<dbReference type="CDD" id="cd00067">
    <property type="entry name" value="GAL4"/>
    <property type="match status" value="1"/>
</dbReference>
<dbReference type="Proteomes" id="UP000001745">
    <property type="component" value="Unassembled WGS sequence"/>
</dbReference>
<dbReference type="InterPro" id="IPR050797">
    <property type="entry name" value="Carb_Metab_Trans_Reg"/>
</dbReference>
<name>B8MUM5_TALSN</name>
<dbReference type="AlphaFoldDB" id="B8MUM5"/>
<dbReference type="eggNOG" id="ENOG502T17S">
    <property type="taxonomic scope" value="Eukaryota"/>
</dbReference>
<sequence>MSGSGILAQWQARHAVLVVPMGGVQFLSFQQQPAIGTRDLGSCSVVLIASAQGAILAHIPPRPLQPSPDPFAGDNNARNMMNQVATLYQQNRGYFSSADSVVVCAWYNGAVALPEQTEIMSSSLRQLGLNPTIRTYHVPGNRNLPGQGTVIAIKSANQPRPQIYVEDRHAGTVSAIRHMKIERLWLVQTWISYEYMHSQVLNADGRHILGREPFRPQPRKQRASMRQTSFHQVKRTKITGILHQSNWLCTYHPVRFIAHRIPVSPDGLVINRISMRMYLVKPQVLSYGYAKLLPTMSSATRSRQPRAARACDRCRQAHMRCCQKIPCQRCQKLNVSCHYQPTQLIKQADKATSTLEDYPSYASTYQTWPRPWDLPLYDPAMAESMGDLARAPACETSYPKLSSWLSEEQWRFITMPDPLDPAILETMRETFTKLSSWEEQWRFIMMHDPVVFNYASTLPPWGYPLDDASIPETMGDLARATTCETNDYGVTKDEREFSAPQKSPLANVDCHTKAQEVAGDLVPSIASQSKLRNQKQVVGAIDWEYTYSAPLEFVYSAPFWLLLELPEYWPEGLDDWTNIYETRLVTFLRVLEEREKVALERGLLAEEQRLSTYMRDSWESGDFWVNYAARKSWAFDMIYWAKIDRRFFGDGYLDDRLQKDEGKRGAQANRLDVLNHISTANHGPFKCRDAAIIDNDAPRVF</sequence>
<dbReference type="InterPro" id="IPR001138">
    <property type="entry name" value="Zn2Cys6_DnaBD"/>
</dbReference>
<dbReference type="GO" id="GO:0000981">
    <property type="term" value="F:DNA-binding transcription factor activity, RNA polymerase II-specific"/>
    <property type="evidence" value="ECO:0007669"/>
    <property type="project" value="InterPro"/>
</dbReference>
<feature type="domain" description="Zn(2)-C6 fungal-type" evidence="5">
    <location>
        <begin position="310"/>
        <end position="339"/>
    </location>
</feature>
<dbReference type="InParanoid" id="B8MUM5"/>
<keyword evidence="3" id="KW-0804">Transcription</keyword>
<dbReference type="OrthoDB" id="5368615at2759"/>
<accession>B8MUM5</accession>
<dbReference type="HOGENOM" id="CLU_393386_0_0_1"/>
<protein>
    <recommendedName>
        <fullName evidence="5">Zn(2)-C6 fungal-type domain-containing protein</fullName>
    </recommendedName>
</protein>
<dbReference type="Pfam" id="PF00172">
    <property type="entry name" value="Zn_clus"/>
    <property type="match status" value="1"/>
</dbReference>
<keyword evidence="1" id="KW-0805">Transcription regulation</keyword>
<evidence type="ECO:0000256" key="1">
    <source>
        <dbReference type="ARBA" id="ARBA00023015"/>
    </source>
</evidence>
<evidence type="ECO:0000256" key="4">
    <source>
        <dbReference type="ARBA" id="ARBA00023242"/>
    </source>
</evidence>
<dbReference type="InterPro" id="IPR036864">
    <property type="entry name" value="Zn2-C6_fun-type_DNA-bd_sf"/>
</dbReference>
<evidence type="ECO:0000256" key="3">
    <source>
        <dbReference type="ARBA" id="ARBA00023163"/>
    </source>
</evidence>
<evidence type="ECO:0000256" key="2">
    <source>
        <dbReference type="ARBA" id="ARBA00023125"/>
    </source>
</evidence>
<evidence type="ECO:0000313" key="6">
    <source>
        <dbReference type="EMBL" id="EED11693.1"/>
    </source>
</evidence>
<dbReference type="GeneID" id="8103133"/>
<dbReference type="PROSITE" id="PS00463">
    <property type="entry name" value="ZN2_CY6_FUNGAL_1"/>
    <property type="match status" value="1"/>
</dbReference>
<dbReference type="Gene3D" id="4.10.240.10">
    <property type="entry name" value="Zn(2)-C6 fungal-type DNA-binding domain"/>
    <property type="match status" value="1"/>
</dbReference>
<gene>
    <name evidence="6" type="ORF">TSTA_108770</name>
</gene>
<dbReference type="GO" id="GO:0008270">
    <property type="term" value="F:zinc ion binding"/>
    <property type="evidence" value="ECO:0007669"/>
    <property type="project" value="InterPro"/>
</dbReference>
<dbReference type="SMART" id="SM00066">
    <property type="entry name" value="GAL4"/>
    <property type="match status" value="1"/>
</dbReference>
<evidence type="ECO:0000259" key="5">
    <source>
        <dbReference type="PROSITE" id="PS50048"/>
    </source>
</evidence>
<proteinExistence type="predicted"/>
<organism evidence="6 7">
    <name type="scientific">Talaromyces stipitatus (strain ATCC 10500 / CBS 375.48 / QM 6759 / NRRL 1006)</name>
    <name type="common">Penicillium stipitatum</name>
    <dbReference type="NCBI Taxonomy" id="441959"/>
    <lineage>
        <taxon>Eukaryota</taxon>
        <taxon>Fungi</taxon>
        <taxon>Dikarya</taxon>
        <taxon>Ascomycota</taxon>
        <taxon>Pezizomycotina</taxon>
        <taxon>Eurotiomycetes</taxon>
        <taxon>Eurotiomycetidae</taxon>
        <taxon>Eurotiales</taxon>
        <taxon>Trichocomaceae</taxon>
        <taxon>Talaromyces</taxon>
        <taxon>Talaromyces sect. Talaromyces</taxon>
    </lineage>
</organism>
<dbReference type="PROSITE" id="PS50048">
    <property type="entry name" value="ZN2_CY6_FUNGAL_2"/>
    <property type="match status" value="1"/>
</dbReference>